<dbReference type="SUPFAM" id="SSF51366">
    <property type="entry name" value="Ribulose-phoshate binding barrel"/>
    <property type="match status" value="1"/>
</dbReference>
<reference evidence="12" key="1">
    <citation type="submission" date="2016-06" db="EMBL/GenBank/DDBJ databases">
        <authorList>
            <person name="Petersen J."/>
            <person name="Sayavedra L."/>
        </authorList>
    </citation>
    <scope>NUCLEOTIDE SEQUENCE [LARGE SCALE GENOMIC DNA]</scope>
    <source>
        <strain evidence="12">BazSymB</strain>
    </source>
</reference>
<feature type="active site" description="Proton acceptor" evidence="9">
    <location>
        <position position="49"/>
    </location>
</feature>
<dbReference type="InterPro" id="IPR011060">
    <property type="entry name" value="RibuloseP-bd_barrel"/>
</dbReference>
<accession>A0A1H6JU77</accession>
<dbReference type="PANTHER" id="PTHR43406:SF1">
    <property type="entry name" value="TRYPTOPHAN SYNTHASE ALPHA CHAIN, CHLOROPLASTIC"/>
    <property type="match status" value="1"/>
</dbReference>
<dbReference type="InterPro" id="IPR018204">
    <property type="entry name" value="Trp_synthase_alpha_AS"/>
</dbReference>
<comment type="subunit">
    <text evidence="3 9">Tetramer of two alpha and two beta chains.</text>
</comment>
<keyword evidence="4 9" id="KW-0028">Amino-acid biosynthesis</keyword>
<keyword evidence="6 9" id="KW-0057">Aromatic amino acid biosynthesis</keyword>
<comment type="function">
    <text evidence="1 9">The alpha subunit is responsible for the aldol cleavage of indoleglycerol phosphate to indole and glyceraldehyde 3-phosphate.</text>
</comment>
<evidence type="ECO:0000256" key="10">
    <source>
        <dbReference type="RuleBase" id="RU003662"/>
    </source>
</evidence>
<dbReference type="RefSeq" id="WP_202775937.1">
    <property type="nucleotide sequence ID" value="NZ_CAESAP020000194.1"/>
</dbReference>
<organism evidence="11 12">
    <name type="scientific">Bathymodiolus azoricus thioautotrophic gill symbiont</name>
    <dbReference type="NCBI Taxonomy" id="235205"/>
    <lineage>
        <taxon>Bacteria</taxon>
        <taxon>Pseudomonadati</taxon>
        <taxon>Pseudomonadota</taxon>
        <taxon>Gammaproteobacteria</taxon>
        <taxon>sulfur-oxidizing symbionts</taxon>
    </lineage>
</organism>
<feature type="active site" description="Proton acceptor" evidence="9">
    <location>
        <position position="60"/>
    </location>
</feature>
<evidence type="ECO:0000256" key="9">
    <source>
        <dbReference type="HAMAP-Rule" id="MF_00131"/>
    </source>
</evidence>
<dbReference type="HAMAP" id="MF_00131">
    <property type="entry name" value="Trp_synth_alpha"/>
    <property type="match status" value="1"/>
</dbReference>
<evidence type="ECO:0000256" key="3">
    <source>
        <dbReference type="ARBA" id="ARBA00011270"/>
    </source>
</evidence>
<dbReference type="Proteomes" id="UP000198559">
    <property type="component" value="Unassembled WGS sequence"/>
</dbReference>
<dbReference type="InterPro" id="IPR013785">
    <property type="entry name" value="Aldolase_TIM"/>
</dbReference>
<comment type="similarity">
    <text evidence="9 10">Belongs to the TrpA family.</text>
</comment>
<evidence type="ECO:0000256" key="6">
    <source>
        <dbReference type="ARBA" id="ARBA00023141"/>
    </source>
</evidence>
<dbReference type="CDD" id="cd04724">
    <property type="entry name" value="Tryptophan_synthase_alpha"/>
    <property type="match status" value="1"/>
</dbReference>
<evidence type="ECO:0000256" key="8">
    <source>
        <dbReference type="ARBA" id="ARBA00049047"/>
    </source>
</evidence>
<evidence type="ECO:0000313" key="12">
    <source>
        <dbReference type="Proteomes" id="UP000198559"/>
    </source>
</evidence>
<dbReference type="AlphaFoldDB" id="A0A1H6JU77"/>
<keyword evidence="5 9" id="KW-0822">Tryptophan biosynthesis</keyword>
<evidence type="ECO:0000256" key="2">
    <source>
        <dbReference type="ARBA" id="ARBA00004733"/>
    </source>
</evidence>
<dbReference type="STRING" id="235205.BAZSYMB_SCAFFOLD00041_5"/>
<comment type="catalytic activity">
    <reaction evidence="8 9">
        <text>(1S,2R)-1-C-(indol-3-yl)glycerol 3-phosphate + L-serine = D-glyceraldehyde 3-phosphate + L-tryptophan + H2O</text>
        <dbReference type="Rhea" id="RHEA:10532"/>
        <dbReference type="ChEBI" id="CHEBI:15377"/>
        <dbReference type="ChEBI" id="CHEBI:33384"/>
        <dbReference type="ChEBI" id="CHEBI:57912"/>
        <dbReference type="ChEBI" id="CHEBI:58866"/>
        <dbReference type="ChEBI" id="CHEBI:59776"/>
        <dbReference type="EC" id="4.2.1.20"/>
    </reaction>
</comment>
<sequence>MSRIKNIFQSLRKQGQKAFIPFITAGDSGLNNTFELMQILVANGADVIELGVPFSDPMADGPVIAKSHERSVADGVSLRDVLTLVEKFRQTNDTTAIVLMGYLNPIEVFGYQAFADVASESGVDGILVVDMPPEEAQDLKACLDGADIDFIFLVAPTTTNERLAALANIASGFVYFVSLKGVTGAGHLNIDIVNTNMSRIRQFINLPIGVGFGIKDAATAKVVSKSADAVIVGSSLVSFIEKYNENKDKMLASVGALANEISRAIKE</sequence>
<dbReference type="EMBL" id="CVUD02000078">
    <property type="protein sequence ID" value="SEH66171.1"/>
    <property type="molecule type" value="Genomic_DNA"/>
</dbReference>
<dbReference type="PROSITE" id="PS00167">
    <property type="entry name" value="TRP_SYNTHASE_ALPHA"/>
    <property type="match status" value="1"/>
</dbReference>
<dbReference type="NCBIfam" id="TIGR00262">
    <property type="entry name" value="trpA"/>
    <property type="match status" value="1"/>
</dbReference>
<dbReference type="EC" id="4.2.1.20" evidence="9"/>
<dbReference type="FunFam" id="3.20.20.70:FF:000037">
    <property type="entry name" value="Tryptophan synthase alpha chain"/>
    <property type="match status" value="1"/>
</dbReference>
<keyword evidence="7 9" id="KW-0456">Lyase</keyword>
<dbReference type="UniPathway" id="UPA00035">
    <property type="reaction ID" value="UER00044"/>
</dbReference>
<proteinExistence type="inferred from homology"/>
<evidence type="ECO:0000313" key="11">
    <source>
        <dbReference type="EMBL" id="SEH66171.1"/>
    </source>
</evidence>
<dbReference type="InterPro" id="IPR002028">
    <property type="entry name" value="Trp_synthase_suA"/>
</dbReference>
<evidence type="ECO:0000256" key="4">
    <source>
        <dbReference type="ARBA" id="ARBA00022605"/>
    </source>
</evidence>
<evidence type="ECO:0000256" key="7">
    <source>
        <dbReference type="ARBA" id="ARBA00023239"/>
    </source>
</evidence>
<comment type="pathway">
    <text evidence="2 9">Amino-acid biosynthesis; L-tryptophan biosynthesis; L-tryptophan from chorismate: step 5/5.</text>
</comment>
<dbReference type="GO" id="GO:0004834">
    <property type="term" value="F:tryptophan synthase activity"/>
    <property type="evidence" value="ECO:0007669"/>
    <property type="project" value="UniProtKB-UniRule"/>
</dbReference>
<gene>
    <name evidence="9" type="primary">trpA</name>
    <name evidence="11" type="ORF">BAZSYMB_SCAFFOLD00041_5</name>
</gene>
<dbReference type="Pfam" id="PF00290">
    <property type="entry name" value="Trp_syntA"/>
    <property type="match status" value="1"/>
</dbReference>
<dbReference type="PANTHER" id="PTHR43406">
    <property type="entry name" value="TRYPTOPHAN SYNTHASE, ALPHA CHAIN"/>
    <property type="match status" value="1"/>
</dbReference>
<evidence type="ECO:0000256" key="1">
    <source>
        <dbReference type="ARBA" id="ARBA00003365"/>
    </source>
</evidence>
<protein>
    <recommendedName>
        <fullName evidence="9">Tryptophan synthase alpha chain</fullName>
        <ecNumber evidence="9">4.2.1.20</ecNumber>
    </recommendedName>
</protein>
<evidence type="ECO:0000256" key="5">
    <source>
        <dbReference type="ARBA" id="ARBA00022822"/>
    </source>
</evidence>
<dbReference type="Gene3D" id="3.20.20.70">
    <property type="entry name" value="Aldolase class I"/>
    <property type="match status" value="1"/>
</dbReference>
<dbReference type="GO" id="GO:0005829">
    <property type="term" value="C:cytosol"/>
    <property type="evidence" value="ECO:0007669"/>
    <property type="project" value="TreeGrafter"/>
</dbReference>
<name>A0A1H6JU77_9GAMM</name>